<evidence type="ECO:0000259" key="3">
    <source>
        <dbReference type="PROSITE" id="PS50879"/>
    </source>
</evidence>
<reference evidence="4 5" key="1">
    <citation type="submission" date="2016-10" db="EMBL/GenBank/DDBJ databases">
        <authorList>
            <person name="de Groot N.N."/>
        </authorList>
    </citation>
    <scope>NUCLEOTIDE SEQUENCE [LARGE SCALE GENOMIC DNA]</scope>
    <source>
        <strain evidence="4 5">CGMCC 1.11147</strain>
    </source>
</reference>
<dbReference type="InterPro" id="IPR050275">
    <property type="entry name" value="PGM_Phosphatase"/>
</dbReference>
<dbReference type="PANTHER" id="PTHR48100:SF1">
    <property type="entry name" value="HISTIDINE PHOSPHATASE FAMILY PROTEIN-RELATED"/>
    <property type="match status" value="1"/>
</dbReference>
<accession>A0A1H0HEA7</accession>
<name>A0A1H0HEA7_9ACTN</name>
<dbReference type="InterPro" id="IPR012337">
    <property type="entry name" value="RNaseH-like_sf"/>
</dbReference>
<gene>
    <name evidence="4" type="ORF">SAMN05192576_3552</name>
</gene>
<feature type="compositionally biased region" description="Low complexity" evidence="2">
    <location>
        <begin position="156"/>
        <end position="165"/>
    </location>
</feature>
<dbReference type="OrthoDB" id="5296884at2"/>
<dbReference type="InterPro" id="IPR002156">
    <property type="entry name" value="RNaseH_domain"/>
</dbReference>
<sequence length="400" mass="42396">MTKRVLIEVDGGSRGNPGPAAYGAVLKDAETGAVIAEDGTRIGVATNNVAEYSGLIAGLRLAEAHAPGAEIEVRLDSKLVVEQMSGRWKIKHPEMRSLAAEATRLAPDGTTYTWVPRERNLHADRLVNEALDGKRDGVSVPGDEDSLIEEIESPAAAAEGDAPASIQSQARGWSAGSSTPTTLVLVRHGVTAHTVDKRFSGGLASSNPGLSDDGRAQVRATAEWLAPIAERVEAVIASPVRRTRESAEIVAEVLGRPLTEEPGFAEMEFGVWDGMTFGEVAKAHPEGLDAWLGSLDVAPEGGESFRVVEERVLEGLQRVLDAHAGRTVVVVSHVTPIKTLVAHAVNAPLDSVFRMELSPASVTVVSFFNGGADGLEPRTSMRLYNALPPARDAFSDPTAW</sequence>
<keyword evidence="5" id="KW-1185">Reference proteome</keyword>
<dbReference type="InterPro" id="IPR014636">
    <property type="entry name" value="RNaseH/PGlycerate_mutase"/>
</dbReference>
<dbReference type="PANTHER" id="PTHR48100">
    <property type="entry name" value="BROAD-SPECIFICITY PHOSPHATASE YOR283W-RELATED"/>
    <property type="match status" value="1"/>
</dbReference>
<dbReference type="Gene3D" id="3.40.50.1240">
    <property type="entry name" value="Phosphoglycerate mutase-like"/>
    <property type="match status" value="1"/>
</dbReference>
<dbReference type="NCBIfam" id="NF005567">
    <property type="entry name" value="PRK07238.1"/>
    <property type="match status" value="1"/>
</dbReference>
<dbReference type="InterPro" id="IPR013078">
    <property type="entry name" value="His_Pase_superF_clade-1"/>
</dbReference>
<dbReference type="GO" id="GO:0004523">
    <property type="term" value="F:RNA-DNA hybrid ribonuclease activity"/>
    <property type="evidence" value="ECO:0007669"/>
    <property type="project" value="InterPro"/>
</dbReference>
<dbReference type="GO" id="GO:0016791">
    <property type="term" value="F:phosphatase activity"/>
    <property type="evidence" value="ECO:0007669"/>
    <property type="project" value="TreeGrafter"/>
</dbReference>
<dbReference type="GO" id="GO:0005737">
    <property type="term" value="C:cytoplasm"/>
    <property type="evidence" value="ECO:0007669"/>
    <property type="project" value="TreeGrafter"/>
</dbReference>
<dbReference type="CDD" id="cd07067">
    <property type="entry name" value="HP_PGM_like"/>
    <property type="match status" value="1"/>
</dbReference>
<dbReference type="RefSeq" id="WP_091026134.1">
    <property type="nucleotide sequence ID" value="NZ_BKAE01000008.1"/>
</dbReference>
<dbReference type="Proteomes" id="UP000199004">
    <property type="component" value="Unassembled WGS sequence"/>
</dbReference>
<dbReference type="AlphaFoldDB" id="A0A1H0HEA7"/>
<dbReference type="PIRSF" id="PIRSF036922">
    <property type="entry name" value="RNaseH_PGAM"/>
    <property type="match status" value="1"/>
</dbReference>
<dbReference type="Pfam" id="PF00300">
    <property type="entry name" value="His_Phos_1"/>
    <property type="match status" value="1"/>
</dbReference>
<feature type="compositionally biased region" description="Polar residues" evidence="2">
    <location>
        <begin position="166"/>
        <end position="178"/>
    </location>
</feature>
<dbReference type="Pfam" id="PF13456">
    <property type="entry name" value="RVT_3"/>
    <property type="match status" value="1"/>
</dbReference>
<feature type="active site" description="Tele-phosphohistidine intermediate" evidence="1">
    <location>
        <position position="188"/>
    </location>
</feature>
<dbReference type="CDD" id="cd09279">
    <property type="entry name" value="RNase_HI_like"/>
    <property type="match status" value="1"/>
</dbReference>
<feature type="region of interest" description="Disordered" evidence="2">
    <location>
        <begin position="156"/>
        <end position="178"/>
    </location>
</feature>
<evidence type="ECO:0000313" key="5">
    <source>
        <dbReference type="Proteomes" id="UP000199004"/>
    </source>
</evidence>
<dbReference type="STRING" id="1005944.SAMN05192576_3552"/>
<feature type="domain" description="RNase H type-1" evidence="3">
    <location>
        <begin position="1"/>
        <end position="139"/>
    </location>
</feature>
<proteinExistence type="predicted"/>
<organism evidence="4 5">
    <name type="scientific">Nocardioides szechwanensis</name>
    <dbReference type="NCBI Taxonomy" id="1005944"/>
    <lineage>
        <taxon>Bacteria</taxon>
        <taxon>Bacillati</taxon>
        <taxon>Actinomycetota</taxon>
        <taxon>Actinomycetes</taxon>
        <taxon>Propionibacteriales</taxon>
        <taxon>Nocardioidaceae</taxon>
        <taxon>Nocardioides</taxon>
    </lineage>
</organism>
<dbReference type="SUPFAM" id="SSF53098">
    <property type="entry name" value="Ribonuclease H-like"/>
    <property type="match status" value="1"/>
</dbReference>
<dbReference type="SUPFAM" id="SSF53254">
    <property type="entry name" value="Phosphoglycerate mutase-like"/>
    <property type="match status" value="1"/>
</dbReference>
<protein>
    <submittedName>
        <fullName evidence="4">Probable phosphoglycerate mutase</fullName>
    </submittedName>
</protein>
<evidence type="ECO:0000313" key="4">
    <source>
        <dbReference type="EMBL" id="SDO17374.1"/>
    </source>
</evidence>
<evidence type="ECO:0000256" key="2">
    <source>
        <dbReference type="SAM" id="MobiDB-lite"/>
    </source>
</evidence>
<dbReference type="PROSITE" id="PS50879">
    <property type="entry name" value="RNASE_H_1"/>
    <property type="match status" value="1"/>
</dbReference>
<dbReference type="InterPro" id="IPR029033">
    <property type="entry name" value="His_PPase_superfam"/>
</dbReference>
<dbReference type="Gene3D" id="3.30.420.10">
    <property type="entry name" value="Ribonuclease H-like superfamily/Ribonuclease H"/>
    <property type="match status" value="1"/>
</dbReference>
<dbReference type="InterPro" id="IPR036397">
    <property type="entry name" value="RNaseH_sf"/>
</dbReference>
<dbReference type="SMART" id="SM00855">
    <property type="entry name" value="PGAM"/>
    <property type="match status" value="1"/>
</dbReference>
<dbReference type="EMBL" id="FNIC01000006">
    <property type="protein sequence ID" value="SDO17374.1"/>
    <property type="molecule type" value="Genomic_DNA"/>
</dbReference>
<dbReference type="GO" id="GO:0003676">
    <property type="term" value="F:nucleic acid binding"/>
    <property type="evidence" value="ECO:0007669"/>
    <property type="project" value="InterPro"/>
</dbReference>
<feature type="active site" description="Proton donor/acceptor; for phosphatase activity" evidence="1">
    <location>
        <position position="266"/>
    </location>
</feature>
<evidence type="ECO:0000256" key="1">
    <source>
        <dbReference type="PIRSR" id="PIRSR036922-1"/>
    </source>
</evidence>